<evidence type="ECO:0000256" key="7">
    <source>
        <dbReference type="ARBA" id="ARBA00022723"/>
    </source>
</evidence>
<evidence type="ECO:0000259" key="16">
    <source>
        <dbReference type="Pfam" id="PF07687"/>
    </source>
</evidence>
<dbReference type="OrthoDB" id="9809784at2"/>
<dbReference type="Pfam" id="PF01546">
    <property type="entry name" value="Peptidase_M20"/>
    <property type="match status" value="1"/>
</dbReference>
<evidence type="ECO:0000256" key="3">
    <source>
        <dbReference type="ARBA" id="ARBA00011738"/>
    </source>
</evidence>
<dbReference type="NCBIfam" id="TIGR01246">
    <property type="entry name" value="dapE_proteo"/>
    <property type="match status" value="1"/>
</dbReference>
<dbReference type="GO" id="GO:0009014">
    <property type="term" value="F:succinyl-diaminopimelate desuccinylase activity"/>
    <property type="evidence" value="ECO:0007669"/>
    <property type="project" value="UniProtKB-UniRule"/>
</dbReference>
<evidence type="ECO:0000256" key="2">
    <source>
        <dbReference type="ARBA" id="ARBA00006746"/>
    </source>
</evidence>
<feature type="binding site" evidence="15">
    <location>
        <position position="143"/>
    </location>
    <ligand>
        <name>Zn(2+)</name>
        <dbReference type="ChEBI" id="CHEBI:29105"/>
        <label>2</label>
    </ligand>
</feature>
<proteinExistence type="inferred from homology"/>
<dbReference type="Proteomes" id="UP000236884">
    <property type="component" value="Chromosome"/>
</dbReference>
<dbReference type="PANTHER" id="PTHR43808">
    <property type="entry name" value="ACETYLORNITHINE DEACETYLASE"/>
    <property type="match status" value="1"/>
</dbReference>
<dbReference type="GO" id="GO:0008777">
    <property type="term" value="F:acetylornithine deacetylase activity"/>
    <property type="evidence" value="ECO:0007669"/>
    <property type="project" value="TreeGrafter"/>
</dbReference>
<evidence type="ECO:0000256" key="9">
    <source>
        <dbReference type="ARBA" id="ARBA00022833"/>
    </source>
</evidence>
<feature type="active site" description="Proton acceptor" evidence="15">
    <location>
        <position position="142"/>
    </location>
</feature>
<dbReference type="HAMAP" id="MF_01690">
    <property type="entry name" value="DapE"/>
    <property type="match status" value="1"/>
</dbReference>
<feature type="binding site" evidence="15">
    <location>
        <position position="360"/>
    </location>
    <ligand>
        <name>Zn(2+)</name>
        <dbReference type="ChEBI" id="CHEBI:29105"/>
        <label>2</label>
    </ligand>
</feature>
<dbReference type="SUPFAM" id="SSF53187">
    <property type="entry name" value="Zn-dependent exopeptidases"/>
    <property type="match status" value="1"/>
</dbReference>
<dbReference type="InterPro" id="IPR001261">
    <property type="entry name" value="ArgE/DapE_CS"/>
</dbReference>
<name>A0A0S3PQD3_9BRAD</name>
<dbReference type="NCBIfam" id="NF009557">
    <property type="entry name" value="PRK13009.1"/>
    <property type="match status" value="1"/>
</dbReference>
<dbReference type="GO" id="GO:0008270">
    <property type="term" value="F:zinc ion binding"/>
    <property type="evidence" value="ECO:0007669"/>
    <property type="project" value="UniProtKB-UniRule"/>
</dbReference>
<evidence type="ECO:0000256" key="10">
    <source>
        <dbReference type="ARBA" id="ARBA00022915"/>
    </source>
</evidence>
<dbReference type="InterPro" id="IPR036264">
    <property type="entry name" value="Bact_exopeptidase_dim_dom"/>
</dbReference>
<feature type="active site" evidence="15">
    <location>
        <position position="76"/>
    </location>
</feature>
<feature type="binding site" evidence="15">
    <location>
        <position position="74"/>
    </location>
    <ligand>
        <name>Zn(2+)</name>
        <dbReference type="ChEBI" id="CHEBI:29105"/>
        <label>1</label>
    </ligand>
</feature>
<dbReference type="Gene3D" id="3.40.630.10">
    <property type="entry name" value="Zn peptidases"/>
    <property type="match status" value="2"/>
</dbReference>
<comment type="cofactor">
    <cofactor evidence="15">
        <name>Zn(2+)</name>
        <dbReference type="ChEBI" id="CHEBI:29105"/>
    </cofactor>
    <cofactor evidence="15">
        <name>Co(2+)</name>
        <dbReference type="ChEBI" id="CHEBI:48828"/>
    </cofactor>
    <text evidence="15">Binds 2 Zn(2+) or Co(2+) ions per subunit.</text>
</comment>
<dbReference type="EC" id="3.5.1.18" evidence="4 15"/>
<evidence type="ECO:0000256" key="12">
    <source>
        <dbReference type="ARBA" id="ARBA00023285"/>
    </source>
</evidence>
<dbReference type="PROSITE" id="PS00759">
    <property type="entry name" value="ARGE_DAPE_CPG2_2"/>
    <property type="match status" value="1"/>
</dbReference>
<keyword evidence="8 15" id="KW-0378">Hydrolase</keyword>
<evidence type="ECO:0000256" key="1">
    <source>
        <dbReference type="ARBA" id="ARBA00005130"/>
    </source>
</evidence>
<evidence type="ECO:0000256" key="13">
    <source>
        <dbReference type="ARBA" id="ARBA00031891"/>
    </source>
</evidence>
<comment type="function">
    <text evidence="15">Catalyzes the hydrolysis of N-succinyl-L,L-diaminopimelic acid (SDAP), forming succinate and LL-2,6-diaminopimelate (DAP), an intermediate involved in the bacterial biosynthesis of lysine and meso-diaminopimelic acid, an essential component of bacterial cell walls.</text>
</comment>
<protein>
    <recommendedName>
        <fullName evidence="5 15">Succinyl-diaminopimelate desuccinylase</fullName>
        <shortName evidence="15">SDAP desuccinylase</shortName>
        <ecNumber evidence="4 15">3.5.1.18</ecNumber>
    </recommendedName>
    <alternativeName>
        <fullName evidence="13 15">N-succinyl-LL-2,6-diaminoheptanedioate amidohydrolase</fullName>
    </alternativeName>
</protein>
<evidence type="ECO:0000256" key="11">
    <source>
        <dbReference type="ARBA" id="ARBA00023154"/>
    </source>
</evidence>
<feature type="domain" description="Peptidase M20 dimerisation" evidence="16">
    <location>
        <begin position="184"/>
        <end position="289"/>
    </location>
</feature>
<evidence type="ECO:0000256" key="4">
    <source>
        <dbReference type="ARBA" id="ARBA00011921"/>
    </source>
</evidence>
<keyword evidence="11 15" id="KW-0457">Lysine biosynthesis</keyword>
<comment type="catalytic activity">
    <reaction evidence="14 15">
        <text>N-succinyl-(2S,6S)-2,6-diaminopimelate + H2O = (2S,6S)-2,6-diaminopimelate + succinate</text>
        <dbReference type="Rhea" id="RHEA:22608"/>
        <dbReference type="ChEBI" id="CHEBI:15377"/>
        <dbReference type="ChEBI" id="CHEBI:30031"/>
        <dbReference type="ChEBI" id="CHEBI:57609"/>
        <dbReference type="ChEBI" id="CHEBI:58087"/>
        <dbReference type="EC" id="3.5.1.18"/>
    </reaction>
</comment>
<evidence type="ECO:0000256" key="5">
    <source>
        <dbReference type="ARBA" id="ARBA00022391"/>
    </source>
</evidence>
<keyword evidence="10 15" id="KW-0220">Diaminopimelate biosynthesis</keyword>
<accession>A0A0S3PQD3</accession>
<keyword evidence="12 15" id="KW-0170">Cobalt</keyword>
<reference evidence="17 18" key="1">
    <citation type="submission" date="2015-08" db="EMBL/GenBank/DDBJ databases">
        <title>Investigation of the bacterial diversity of lava forest soil.</title>
        <authorList>
            <person name="Lee J.S."/>
        </authorList>
    </citation>
    <scope>NUCLEOTIDE SEQUENCE [LARGE SCALE GENOMIC DNA]</scope>
    <source>
        <strain evidence="17 18">GJW-30</strain>
    </source>
</reference>
<dbReference type="GO" id="GO:0006526">
    <property type="term" value="P:L-arginine biosynthetic process"/>
    <property type="evidence" value="ECO:0007669"/>
    <property type="project" value="TreeGrafter"/>
</dbReference>
<keyword evidence="9 15" id="KW-0862">Zinc</keyword>
<dbReference type="GO" id="GO:0009089">
    <property type="term" value="P:lysine biosynthetic process via diaminopimelate"/>
    <property type="evidence" value="ECO:0007669"/>
    <property type="project" value="UniProtKB-UniRule"/>
</dbReference>
<dbReference type="PANTHER" id="PTHR43808:SF31">
    <property type="entry name" value="N-ACETYL-L-CITRULLINE DEACETYLASE"/>
    <property type="match status" value="1"/>
</dbReference>
<evidence type="ECO:0000313" key="17">
    <source>
        <dbReference type="EMBL" id="BAT58149.1"/>
    </source>
</evidence>
<comment type="subunit">
    <text evidence="3 15">Homodimer.</text>
</comment>
<gene>
    <name evidence="17" type="primary">dapE_1</name>
    <name evidence="15" type="synonym">dapE</name>
    <name evidence="17" type="ORF">GJW-30_1_00665</name>
</gene>
<dbReference type="CDD" id="cd03891">
    <property type="entry name" value="M20_DapE_proteobac"/>
    <property type="match status" value="1"/>
</dbReference>
<evidence type="ECO:0000256" key="6">
    <source>
        <dbReference type="ARBA" id="ARBA00022605"/>
    </source>
</evidence>
<feature type="binding site" evidence="15">
    <location>
        <position position="107"/>
    </location>
    <ligand>
        <name>Zn(2+)</name>
        <dbReference type="ChEBI" id="CHEBI:29105"/>
        <label>1</label>
    </ligand>
</feature>
<dbReference type="InterPro" id="IPR011650">
    <property type="entry name" value="Peptidase_M20_dimer"/>
</dbReference>
<dbReference type="GO" id="GO:0050897">
    <property type="term" value="F:cobalt ion binding"/>
    <property type="evidence" value="ECO:0007669"/>
    <property type="project" value="UniProtKB-UniRule"/>
</dbReference>
<feature type="binding site" evidence="15">
    <location>
        <position position="171"/>
    </location>
    <ligand>
        <name>Zn(2+)</name>
        <dbReference type="ChEBI" id="CHEBI:29105"/>
        <label>1</label>
    </ligand>
</feature>
<dbReference type="EMBL" id="AP014946">
    <property type="protein sequence ID" value="BAT58149.1"/>
    <property type="molecule type" value="Genomic_DNA"/>
</dbReference>
<evidence type="ECO:0000256" key="15">
    <source>
        <dbReference type="HAMAP-Rule" id="MF_01690"/>
    </source>
</evidence>
<evidence type="ECO:0000256" key="8">
    <source>
        <dbReference type="ARBA" id="ARBA00022801"/>
    </source>
</evidence>
<dbReference type="UniPathway" id="UPA00034">
    <property type="reaction ID" value="UER00021"/>
</dbReference>
<dbReference type="Pfam" id="PF07687">
    <property type="entry name" value="M20_dimer"/>
    <property type="match status" value="1"/>
</dbReference>
<sequence>MKSLHDPVALARDLIRFPSVTPQEAGALAFLAGRLQAAGFSVHRETFSEAGTPDVENLYARIGDSGPHLVFAGHTDVVPPGDEAAWTHRPFEAALANDQVYGRGAVDMKGAIASFVAAVLDHLSENGGKPRGSISFLITGDEEGPGVNGTKKLLEWAKARSETFDHCVLGEPTNPEKVGDMIKIGRRGSLSGTLTVSGKQGHVAYPHLADNPIRYLVRIMSEMMAETLDLGTEHFDASNLEFTSVDVGNRATNVIPGEASARFNIRFNDRHTLKSLKEWIETRATQAARGDVVCRVDYAQGNSESFITQPGEFVNIIIDAIRDVTGRAPALSTSGGTSDARFIKNYCPVIEFGLVGQTMHQVDERVPTADLITLTAVYRRILDRYFGDGAER</sequence>
<organism evidence="17 18">
    <name type="scientific">Variibacter gotjawalensis</name>
    <dbReference type="NCBI Taxonomy" id="1333996"/>
    <lineage>
        <taxon>Bacteria</taxon>
        <taxon>Pseudomonadati</taxon>
        <taxon>Pseudomonadota</taxon>
        <taxon>Alphaproteobacteria</taxon>
        <taxon>Hyphomicrobiales</taxon>
        <taxon>Nitrobacteraceae</taxon>
        <taxon>Variibacter</taxon>
    </lineage>
</organism>
<comment type="pathway">
    <text evidence="1 15">Amino-acid biosynthesis; L-lysine biosynthesis via DAP pathway; LL-2,6-diaminopimelate from (S)-tetrahydrodipicolinate (succinylase route): step 3/3.</text>
</comment>
<dbReference type="InterPro" id="IPR002933">
    <property type="entry name" value="Peptidase_M20"/>
</dbReference>
<dbReference type="InterPro" id="IPR005941">
    <property type="entry name" value="DapE_proteobac"/>
</dbReference>
<dbReference type="AlphaFoldDB" id="A0A0S3PQD3"/>
<keyword evidence="7 15" id="KW-0479">Metal-binding</keyword>
<dbReference type="InterPro" id="IPR050072">
    <property type="entry name" value="Peptidase_M20A"/>
</dbReference>
<dbReference type="GO" id="GO:0019877">
    <property type="term" value="P:diaminopimelate biosynthetic process"/>
    <property type="evidence" value="ECO:0007669"/>
    <property type="project" value="UniProtKB-UniRule"/>
</dbReference>
<dbReference type="KEGG" id="vgo:GJW-30_1_00665"/>
<evidence type="ECO:0000313" key="18">
    <source>
        <dbReference type="Proteomes" id="UP000236884"/>
    </source>
</evidence>
<keyword evidence="6 15" id="KW-0028">Amino-acid biosynthesis</keyword>
<comment type="similarity">
    <text evidence="2 15">Belongs to the peptidase M20A family. DapE subfamily.</text>
</comment>
<keyword evidence="18" id="KW-1185">Reference proteome</keyword>
<dbReference type="SUPFAM" id="SSF55031">
    <property type="entry name" value="Bacterial exopeptidase dimerisation domain"/>
    <property type="match status" value="1"/>
</dbReference>
<feature type="binding site" evidence="15">
    <location>
        <position position="107"/>
    </location>
    <ligand>
        <name>Zn(2+)</name>
        <dbReference type="ChEBI" id="CHEBI:29105"/>
        <label>2</label>
    </ligand>
</feature>
<evidence type="ECO:0000256" key="14">
    <source>
        <dbReference type="ARBA" id="ARBA00051301"/>
    </source>
</evidence>